<proteinExistence type="predicted"/>
<evidence type="ECO:0000313" key="1">
    <source>
        <dbReference type="EMBL" id="OSJ33925.1"/>
    </source>
</evidence>
<protein>
    <submittedName>
        <fullName evidence="1">Uncharacterized protein</fullName>
    </submittedName>
</protein>
<dbReference type="EMBL" id="NAFL01000237">
    <property type="protein sequence ID" value="OSJ33925.1"/>
    <property type="molecule type" value="Genomic_DNA"/>
</dbReference>
<dbReference type="Proteomes" id="UP000193335">
    <property type="component" value="Unassembled WGS sequence"/>
</dbReference>
<reference evidence="1 2" key="1">
    <citation type="submission" date="2017-03" db="EMBL/GenBank/DDBJ databases">
        <title>Whole genome sequences of fourteen strains of Bradyrhizobium canariense and one strain of Bradyrhizobium japonicum isolated from Lupinus (Papilionoideae: Genisteae) species in Algeria.</title>
        <authorList>
            <person name="Crovadore J."/>
            <person name="Chekireb D."/>
            <person name="Brachmann A."/>
            <person name="Chablais R."/>
            <person name="Cochard B."/>
            <person name="Lefort F."/>
        </authorList>
    </citation>
    <scope>NUCLEOTIDE SEQUENCE [LARGE SCALE GENOMIC DNA]</scope>
    <source>
        <strain evidence="1 2">UBMA197</strain>
    </source>
</reference>
<name>A0A1Y2JRG0_BRAJP</name>
<accession>A0A1Y2JRG0</accession>
<dbReference type="RefSeq" id="WP_085400150.1">
    <property type="nucleotide sequence ID" value="NZ_NAFL01000237.1"/>
</dbReference>
<organism evidence="1 2">
    <name type="scientific">Bradyrhizobium japonicum</name>
    <dbReference type="NCBI Taxonomy" id="375"/>
    <lineage>
        <taxon>Bacteria</taxon>
        <taxon>Pseudomonadati</taxon>
        <taxon>Pseudomonadota</taxon>
        <taxon>Alphaproteobacteria</taxon>
        <taxon>Hyphomicrobiales</taxon>
        <taxon>Nitrobacteraceae</taxon>
        <taxon>Bradyrhizobium</taxon>
    </lineage>
</organism>
<sequence length="74" mass="8535">MIIDSGKADEMQMTLEEAFARLPKAYRTEQVREDIARVVVSDPDNHRHTAMQFVLEVIFTIDRAMDRLAGLKSR</sequence>
<gene>
    <name evidence="1" type="ORF">BSZ19_14165</name>
</gene>
<comment type="caution">
    <text evidence="1">The sequence shown here is derived from an EMBL/GenBank/DDBJ whole genome shotgun (WGS) entry which is preliminary data.</text>
</comment>
<evidence type="ECO:0000313" key="2">
    <source>
        <dbReference type="Proteomes" id="UP000193335"/>
    </source>
</evidence>
<dbReference type="AlphaFoldDB" id="A0A1Y2JRG0"/>